<dbReference type="Gene3D" id="2.30.110.10">
    <property type="entry name" value="Electron Transport, Fmn-binding Protein, Chain A"/>
    <property type="match status" value="1"/>
</dbReference>
<evidence type="ECO:0000313" key="2">
    <source>
        <dbReference type="Proteomes" id="UP000681340"/>
    </source>
</evidence>
<gene>
    <name evidence="1" type="ORF">Aau02nite_81620</name>
</gene>
<protein>
    <recommendedName>
        <fullName evidence="3">Pyridoxamine 5'-phosphate oxidase</fullName>
    </recommendedName>
</protein>
<dbReference type="RefSeq" id="WP_212993966.1">
    <property type="nucleotide sequence ID" value="NZ_BAABEA010000026.1"/>
</dbReference>
<proteinExistence type="predicted"/>
<dbReference type="Proteomes" id="UP000681340">
    <property type="component" value="Unassembled WGS sequence"/>
</dbReference>
<dbReference type="InterPro" id="IPR012349">
    <property type="entry name" value="Split_barrel_FMN-bd"/>
</dbReference>
<dbReference type="SUPFAM" id="SSF50475">
    <property type="entry name" value="FMN-binding split barrel"/>
    <property type="match status" value="1"/>
</dbReference>
<comment type="caution">
    <text evidence="1">The sequence shown here is derived from an EMBL/GenBank/DDBJ whole genome shotgun (WGS) entry which is preliminary data.</text>
</comment>
<dbReference type="AlphaFoldDB" id="A0A919SX02"/>
<organism evidence="1 2">
    <name type="scientific">Actinoplanes auranticolor</name>
    <dbReference type="NCBI Taxonomy" id="47988"/>
    <lineage>
        <taxon>Bacteria</taxon>
        <taxon>Bacillati</taxon>
        <taxon>Actinomycetota</taxon>
        <taxon>Actinomycetes</taxon>
        <taxon>Micromonosporales</taxon>
        <taxon>Micromonosporaceae</taxon>
        <taxon>Actinoplanes</taxon>
    </lineage>
</organism>
<evidence type="ECO:0008006" key="3">
    <source>
        <dbReference type="Google" id="ProtNLM"/>
    </source>
</evidence>
<keyword evidence="2" id="KW-1185">Reference proteome</keyword>
<accession>A0A919SX02</accession>
<name>A0A919SX02_9ACTN</name>
<evidence type="ECO:0000313" key="1">
    <source>
        <dbReference type="EMBL" id="GIM78588.1"/>
    </source>
</evidence>
<sequence>MTPPEPRPPATRRADVLAKLTAPVVDAWVATSAADGPYLVPLTLAWLRERIVLATDGKSRTAINLAATGTARLALGPTRDVVMIDAVLEETFPVAQAPSWVADGYAASTDWDPRTAGGSCAYLILRPDRIQAWREENELQDRTLMRDGTWSG</sequence>
<reference evidence="1" key="1">
    <citation type="submission" date="2021-03" db="EMBL/GenBank/DDBJ databases">
        <title>Whole genome shotgun sequence of Actinoplanes auranticolor NBRC 12245.</title>
        <authorList>
            <person name="Komaki H."/>
            <person name="Tamura T."/>
        </authorList>
    </citation>
    <scope>NUCLEOTIDE SEQUENCE</scope>
    <source>
        <strain evidence="1">NBRC 12245</strain>
    </source>
</reference>
<dbReference type="EMBL" id="BOQL01000075">
    <property type="protein sequence ID" value="GIM78588.1"/>
    <property type="molecule type" value="Genomic_DNA"/>
</dbReference>